<comment type="caution">
    <text evidence="3">The sequence shown here is derived from an EMBL/GenBank/DDBJ whole genome shotgun (WGS) entry which is preliminary data.</text>
</comment>
<feature type="coiled-coil region" evidence="1">
    <location>
        <begin position="252"/>
        <end position="290"/>
    </location>
</feature>
<reference evidence="3 4" key="1">
    <citation type="journal article" date="2016" name="BMC Genomics">
        <title>Comparative genomic and transcriptomic analyses of the Fuzhuan brick tea-fermentation fungus Aspergillus cristatus.</title>
        <authorList>
            <person name="Ge Y."/>
            <person name="Wang Y."/>
            <person name="Liu Y."/>
            <person name="Tan Y."/>
            <person name="Ren X."/>
            <person name="Zhang X."/>
            <person name="Hyde K.D."/>
            <person name="Liu Y."/>
            <person name="Liu Z."/>
        </authorList>
    </citation>
    <scope>NUCLEOTIDE SEQUENCE [LARGE SCALE GENOMIC DNA]</scope>
    <source>
        <strain evidence="3 4">GZAAS20.1005</strain>
    </source>
</reference>
<dbReference type="STRING" id="573508.A0A1E3BL20"/>
<evidence type="ECO:0000256" key="1">
    <source>
        <dbReference type="SAM" id="Coils"/>
    </source>
</evidence>
<keyword evidence="1" id="KW-0175">Coiled coil</keyword>
<feature type="compositionally biased region" description="Acidic residues" evidence="2">
    <location>
        <begin position="155"/>
        <end position="164"/>
    </location>
</feature>
<dbReference type="AlphaFoldDB" id="A0A1E3BL20"/>
<evidence type="ECO:0000256" key="2">
    <source>
        <dbReference type="SAM" id="MobiDB-lite"/>
    </source>
</evidence>
<evidence type="ECO:0000313" key="3">
    <source>
        <dbReference type="EMBL" id="ODM21639.1"/>
    </source>
</evidence>
<keyword evidence="4" id="KW-1185">Reference proteome</keyword>
<name>A0A1E3BL20_ASPCR</name>
<proteinExistence type="predicted"/>
<dbReference type="VEuPathDB" id="FungiDB:SI65_02483"/>
<feature type="compositionally biased region" description="Basic residues" evidence="2">
    <location>
        <begin position="1"/>
        <end position="10"/>
    </location>
</feature>
<organism evidence="3 4">
    <name type="scientific">Aspergillus cristatus</name>
    <name type="common">Chinese Fuzhuan brick tea-fermentation fungus</name>
    <name type="synonym">Eurotium cristatum</name>
    <dbReference type="NCBI Taxonomy" id="573508"/>
    <lineage>
        <taxon>Eukaryota</taxon>
        <taxon>Fungi</taxon>
        <taxon>Dikarya</taxon>
        <taxon>Ascomycota</taxon>
        <taxon>Pezizomycotina</taxon>
        <taxon>Eurotiomycetes</taxon>
        <taxon>Eurotiomycetidae</taxon>
        <taxon>Eurotiales</taxon>
        <taxon>Aspergillaceae</taxon>
        <taxon>Aspergillus</taxon>
        <taxon>Aspergillus subgen. Aspergillus</taxon>
    </lineage>
</organism>
<protein>
    <submittedName>
        <fullName evidence="3">Uncharacterized protein</fullName>
    </submittedName>
</protein>
<gene>
    <name evidence="3" type="ORF">SI65_02483</name>
</gene>
<dbReference type="Proteomes" id="UP000094569">
    <property type="component" value="Unassembled WGS sequence"/>
</dbReference>
<accession>A0A1E3BL20</accession>
<sequence>MLSSPAKRRKTSETTAAAIDASQTNQKAHENNGRVHQRRLSFQSPTKASLARSHPEVLARALSRSPTRSARNDNGSNNGQQQEQEQVDSRTFGLRDRKALRPSIAPGASPMDGPTLSPRSAFAVPPRRVSRKIGPLDLAFGTPEAKPKNKTADPPPDDTPEDQLAELGNDANEDNMDQGPSFLDGLEEPELPPTPTQLGLEKPPGRPKGLLSSSPSARYEKRTRRRIDDTPKPSALKLENFDATGNSTNKALNAYRALLSDAELKRQQTKEELSAELKRLKDDVAELEAWTEKLNNPNMKTESPKDLNKLISLLSSENASHKQSSPPTNASISSILSVLLPFSSKAPPKPVHEPPSPTNPFALKEHAQAKQYLTVFAPLSLTRHSNEVSASESAPLTESHSLTLSTGPPFPPNLYNITVNYETNPETRTLLSISIPENDRSSNVPEGLRRWIDTRLSNPLLKLDVSGLCWGINRYWEASISRAQIWSRIEARHSKLLALRNHREPNRKEDTSDLRHVLPHLDRTSMTFSLKDTSKPLRVLISCALTLDEWTSEPRLFPEVSIASPSASGKKIEQETKKLFNTLLRGEQGADGDSVGGDIEPGAIVRAVDAVVGVLFGLDDTHDKGSKGKLPVR</sequence>
<dbReference type="EMBL" id="JXNT01000002">
    <property type="protein sequence ID" value="ODM21639.1"/>
    <property type="molecule type" value="Genomic_DNA"/>
</dbReference>
<feature type="region of interest" description="Disordered" evidence="2">
    <location>
        <begin position="1"/>
        <end position="240"/>
    </location>
</feature>
<feature type="compositionally biased region" description="Polar residues" evidence="2">
    <location>
        <begin position="64"/>
        <end position="79"/>
    </location>
</feature>
<evidence type="ECO:0000313" key="4">
    <source>
        <dbReference type="Proteomes" id="UP000094569"/>
    </source>
</evidence>
<dbReference type="OrthoDB" id="4160836at2759"/>